<reference evidence="2" key="2">
    <citation type="submission" date="2025-09" db="UniProtKB">
        <authorList>
            <consortium name="Ensembl"/>
        </authorList>
    </citation>
    <scope>IDENTIFICATION</scope>
</reference>
<evidence type="ECO:0000313" key="3">
    <source>
        <dbReference type="Proteomes" id="UP000694523"/>
    </source>
</evidence>
<dbReference type="PANTHER" id="PTHR33198">
    <property type="entry name" value="ANK_REP_REGION DOMAIN-CONTAINING PROTEIN-RELATED"/>
    <property type="match status" value="1"/>
</dbReference>
<accession>A0A8C6T4W1</accession>
<evidence type="ECO:0000313" key="2">
    <source>
        <dbReference type="Ensembl" id="ENSNMLP00000016295.1"/>
    </source>
</evidence>
<sequence>YFRLGPDEFKPEHETWSAYVERMELLFEAHDVDDEKKVPVLLSSVGAATYGLLRNLVQPDKPREKTFDQIVTILRDYYEPRPLVIAERFRYRKRVQKSGQTATEYAAELHQLAAKCDFGDRLDEALRDGFVSGVSSEACQRKLLSEDRLTFARAVELAVNMETAHRDAQQLRKGDDVTSVHEGKGDRRTPLKQEGCYRCKGMDHIDYGERDEGPQRRGLLG</sequence>
<evidence type="ECO:0000256" key="1">
    <source>
        <dbReference type="SAM" id="MobiDB-lite"/>
    </source>
</evidence>
<evidence type="ECO:0008006" key="4">
    <source>
        <dbReference type="Google" id="ProtNLM"/>
    </source>
</evidence>
<dbReference type="Proteomes" id="UP000694523">
    <property type="component" value="Unplaced"/>
</dbReference>
<name>A0A8C6T4W1_9GOBI</name>
<organism evidence="2 3">
    <name type="scientific">Neogobius melanostomus</name>
    <name type="common">round goby</name>
    <dbReference type="NCBI Taxonomy" id="47308"/>
    <lineage>
        <taxon>Eukaryota</taxon>
        <taxon>Metazoa</taxon>
        <taxon>Chordata</taxon>
        <taxon>Craniata</taxon>
        <taxon>Vertebrata</taxon>
        <taxon>Euteleostomi</taxon>
        <taxon>Actinopterygii</taxon>
        <taxon>Neopterygii</taxon>
        <taxon>Teleostei</taxon>
        <taxon>Neoteleostei</taxon>
        <taxon>Acanthomorphata</taxon>
        <taxon>Gobiaria</taxon>
        <taxon>Gobiiformes</taxon>
        <taxon>Gobioidei</taxon>
        <taxon>Gobiidae</taxon>
        <taxon>Benthophilinae</taxon>
        <taxon>Neogobiini</taxon>
        <taxon>Neogobius</taxon>
    </lineage>
</organism>
<keyword evidence="3" id="KW-1185">Reference proteome</keyword>
<dbReference type="Ensembl" id="ENSNMLT00000018307.1">
    <property type="protein sequence ID" value="ENSNMLP00000016295.1"/>
    <property type="gene ID" value="ENSNMLG00000010791.1"/>
</dbReference>
<reference evidence="2" key="1">
    <citation type="submission" date="2025-08" db="UniProtKB">
        <authorList>
            <consortium name="Ensembl"/>
        </authorList>
    </citation>
    <scope>IDENTIFICATION</scope>
</reference>
<dbReference type="PANTHER" id="PTHR33198:SF19">
    <property type="entry name" value="CCHC-TYPE DOMAIN-CONTAINING PROTEIN"/>
    <property type="match status" value="1"/>
</dbReference>
<protein>
    <recommendedName>
        <fullName evidence="4">Retrotransposon gag domain-containing protein</fullName>
    </recommendedName>
</protein>
<dbReference type="AlphaFoldDB" id="A0A8C6T4W1"/>
<feature type="region of interest" description="Disordered" evidence="1">
    <location>
        <begin position="166"/>
        <end position="191"/>
    </location>
</feature>
<proteinExistence type="predicted"/>